<organism evidence="2 3">
    <name type="scientific">Malus baccata</name>
    <name type="common">Siberian crab apple</name>
    <name type="synonym">Pyrus baccata</name>
    <dbReference type="NCBI Taxonomy" id="106549"/>
    <lineage>
        <taxon>Eukaryota</taxon>
        <taxon>Viridiplantae</taxon>
        <taxon>Streptophyta</taxon>
        <taxon>Embryophyta</taxon>
        <taxon>Tracheophyta</taxon>
        <taxon>Spermatophyta</taxon>
        <taxon>Magnoliopsida</taxon>
        <taxon>eudicotyledons</taxon>
        <taxon>Gunneridae</taxon>
        <taxon>Pentapetalae</taxon>
        <taxon>rosids</taxon>
        <taxon>fabids</taxon>
        <taxon>Rosales</taxon>
        <taxon>Rosaceae</taxon>
        <taxon>Amygdaloideae</taxon>
        <taxon>Maleae</taxon>
        <taxon>Malus</taxon>
    </lineage>
</organism>
<keyword evidence="3" id="KW-1185">Reference proteome</keyword>
<protein>
    <submittedName>
        <fullName evidence="2">Uncharacterized protein</fullName>
    </submittedName>
</protein>
<feature type="region of interest" description="Disordered" evidence="1">
    <location>
        <begin position="32"/>
        <end position="127"/>
    </location>
</feature>
<reference evidence="2 3" key="1">
    <citation type="journal article" date="2019" name="G3 (Bethesda)">
        <title>Sequencing of a Wild Apple (Malus baccata) Genome Unravels the Differences Between Cultivated and Wild Apple Species Regarding Disease Resistance and Cold Tolerance.</title>
        <authorList>
            <person name="Chen X."/>
        </authorList>
    </citation>
    <scope>NUCLEOTIDE SEQUENCE [LARGE SCALE GENOMIC DNA]</scope>
    <source>
        <strain evidence="3">cv. Shandingzi</strain>
        <tissue evidence="2">Leaves</tissue>
    </source>
</reference>
<feature type="region of interest" description="Disordered" evidence="1">
    <location>
        <begin position="146"/>
        <end position="176"/>
    </location>
</feature>
<feature type="compositionally biased region" description="Polar residues" evidence="1">
    <location>
        <begin position="165"/>
        <end position="176"/>
    </location>
</feature>
<evidence type="ECO:0000313" key="2">
    <source>
        <dbReference type="EMBL" id="TQD83438.1"/>
    </source>
</evidence>
<dbReference type="EMBL" id="VIEB01000679">
    <property type="protein sequence ID" value="TQD83438.1"/>
    <property type="molecule type" value="Genomic_DNA"/>
</dbReference>
<evidence type="ECO:0000256" key="1">
    <source>
        <dbReference type="SAM" id="MobiDB-lite"/>
    </source>
</evidence>
<sequence length="176" mass="19206">MSPMHQVRNSVAESRILSGPFTAPVARKQLSQGFPIAAPDPRQLGRTVGKRAHGEVEGRTRKRQKNINTEQPATPTQRFPPCSVLNSHIQQTDGHPRLTQPAQSSPSLAGFLCQPQQSGGDSEPDTRITARTSQNVIMAEYSNNHIDQISHGTGPKILPRETQAGIYNNTASHEES</sequence>
<name>A0A540LAB6_MALBA</name>
<proteinExistence type="predicted"/>
<dbReference type="Proteomes" id="UP000315295">
    <property type="component" value="Unassembled WGS sequence"/>
</dbReference>
<feature type="compositionally biased region" description="Polar residues" evidence="1">
    <location>
        <begin position="66"/>
        <end position="77"/>
    </location>
</feature>
<feature type="compositionally biased region" description="Polar residues" evidence="1">
    <location>
        <begin position="84"/>
        <end position="93"/>
    </location>
</feature>
<evidence type="ECO:0000313" key="3">
    <source>
        <dbReference type="Proteomes" id="UP000315295"/>
    </source>
</evidence>
<comment type="caution">
    <text evidence="2">The sequence shown here is derived from an EMBL/GenBank/DDBJ whole genome shotgun (WGS) entry which is preliminary data.</text>
</comment>
<gene>
    <name evidence="2" type="ORF">C1H46_031026</name>
</gene>
<dbReference type="AlphaFoldDB" id="A0A540LAB6"/>
<accession>A0A540LAB6</accession>